<evidence type="ECO:0000256" key="9">
    <source>
        <dbReference type="SAM" id="Phobius"/>
    </source>
</evidence>
<feature type="transmembrane region" description="Helical" evidence="9">
    <location>
        <begin position="567"/>
        <end position="584"/>
    </location>
</feature>
<dbReference type="Pfam" id="PF12794">
    <property type="entry name" value="MscS_TM"/>
    <property type="match status" value="1"/>
</dbReference>
<feature type="transmembrane region" description="Helical" evidence="9">
    <location>
        <begin position="905"/>
        <end position="923"/>
    </location>
</feature>
<dbReference type="InterPro" id="IPR006685">
    <property type="entry name" value="MscS_channel_2nd"/>
</dbReference>
<feature type="compositionally biased region" description="Polar residues" evidence="8">
    <location>
        <begin position="1163"/>
        <end position="1183"/>
    </location>
</feature>
<dbReference type="Gene3D" id="3.30.70.100">
    <property type="match status" value="1"/>
</dbReference>
<feature type="transmembrane region" description="Helical" evidence="9">
    <location>
        <begin position="605"/>
        <end position="626"/>
    </location>
</feature>
<dbReference type="PANTHER" id="PTHR30347:SF1">
    <property type="entry name" value="MECHANOSENSITIVE CHANNEL MSCK"/>
    <property type="match status" value="1"/>
</dbReference>
<dbReference type="InterPro" id="IPR011066">
    <property type="entry name" value="MscS_channel_C_sf"/>
</dbReference>
<dbReference type="EMBL" id="FOQD01000013">
    <property type="protein sequence ID" value="SFI88217.1"/>
    <property type="molecule type" value="Genomic_DNA"/>
</dbReference>
<evidence type="ECO:0000259" key="12">
    <source>
        <dbReference type="Pfam" id="PF12794"/>
    </source>
</evidence>
<name>A0A1I3LU43_9PLAN</name>
<evidence type="ECO:0000256" key="8">
    <source>
        <dbReference type="SAM" id="MobiDB-lite"/>
    </source>
</evidence>
<gene>
    <name evidence="16" type="ORF">SAMN05421753_11365</name>
</gene>
<dbReference type="OrthoDB" id="9809206at2"/>
<evidence type="ECO:0000256" key="5">
    <source>
        <dbReference type="ARBA" id="ARBA00022989"/>
    </source>
</evidence>
<feature type="coiled-coil region" evidence="7">
    <location>
        <begin position="251"/>
        <end position="315"/>
    </location>
</feature>
<comment type="subcellular location">
    <subcellularLocation>
        <location evidence="1">Cell membrane</location>
        <topology evidence="1">Multi-pass membrane protein</topology>
    </subcellularLocation>
</comment>
<dbReference type="InterPro" id="IPR023408">
    <property type="entry name" value="MscS_beta-dom_sf"/>
</dbReference>
<feature type="transmembrane region" description="Helical" evidence="9">
    <location>
        <begin position="867"/>
        <end position="885"/>
    </location>
</feature>
<feature type="region of interest" description="Disordered" evidence="8">
    <location>
        <begin position="1158"/>
        <end position="1192"/>
    </location>
</feature>
<dbReference type="Pfam" id="PF21088">
    <property type="entry name" value="MS_channel_1st"/>
    <property type="match status" value="1"/>
</dbReference>
<evidence type="ECO:0000259" key="14">
    <source>
        <dbReference type="Pfam" id="PF21082"/>
    </source>
</evidence>
<evidence type="ECO:0000256" key="3">
    <source>
        <dbReference type="ARBA" id="ARBA00022475"/>
    </source>
</evidence>
<dbReference type="SUPFAM" id="SSF82689">
    <property type="entry name" value="Mechanosensitive channel protein MscS (YggB), C-terminal domain"/>
    <property type="match status" value="1"/>
</dbReference>
<feature type="compositionally biased region" description="Pro residues" evidence="8">
    <location>
        <begin position="66"/>
        <end position="77"/>
    </location>
</feature>
<feature type="chain" id="PRO_5011756317" evidence="10">
    <location>
        <begin position="36"/>
        <end position="1192"/>
    </location>
</feature>
<dbReference type="SUPFAM" id="SSF50182">
    <property type="entry name" value="Sm-like ribonucleoproteins"/>
    <property type="match status" value="1"/>
</dbReference>
<feature type="domain" description="Mechanosensitive ion channel MscS" evidence="11">
    <location>
        <begin position="993"/>
        <end position="1058"/>
    </location>
</feature>
<evidence type="ECO:0000259" key="15">
    <source>
        <dbReference type="Pfam" id="PF21088"/>
    </source>
</evidence>
<evidence type="ECO:0000259" key="11">
    <source>
        <dbReference type="Pfam" id="PF00924"/>
    </source>
</evidence>
<dbReference type="InterPro" id="IPR010920">
    <property type="entry name" value="LSM_dom_sf"/>
</dbReference>
<evidence type="ECO:0000256" key="7">
    <source>
        <dbReference type="SAM" id="Coils"/>
    </source>
</evidence>
<dbReference type="InterPro" id="IPR011014">
    <property type="entry name" value="MscS_channel_TM-2"/>
</dbReference>
<keyword evidence="7" id="KW-0175">Coiled coil</keyword>
<feature type="coiled-coil region" evidence="7">
    <location>
        <begin position="178"/>
        <end position="205"/>
    </location>
</feature>
<keyword evidence="17" id="KW-1185">Reference proteome</keyword>
<dbReference type="GO" id="GO:0005886">
    <property type="term" value="C:plasma membrane"/>
    <property type="evidence" value="ECO:0007669"/>
    <property type="project" value="UniProtKB-SubCell"/>
</dbReference>
<feature type="coiled-coil region" evidence="7">
    <location>
        <begin position="468"/>
        <end position="502"/>
    </location>
</feature>
<accession>A0A1I3LU43</accession>
<keyword evidence="5 9" id="KW-1133">Transmembrane helix</keyword>
<proteinExistence type="inferred from homology"/>
<evidence type="ECO:0000313" key="16">
    <source>
        <dbReference type="EMBL" id="SFI88217.1"/>
    </source>
</evidence>
<evidence type="ECO:0000256" key="10">
    <source>
        <dbReference type="SAM" id="SignalP"/>
    </source>
</evidence>
<dbReference type="STRING" id="1576369.SAMN05421753_11365"/>
<evidence type="ECO:0000256" key="2">
    <source>
        <dbReference type="ARBA" id="ARBA00008017"/>
    </source>
</evidence>
<feature type="domain" description="Mechanosensitive ion channel inner membrane" evidence="12">
    <location>
        <begin position="567"/>
        <end position="898"/>
    </location>
</feature>
<feature type="transmembrane region" description="Helical" evidence="9">
    <location>
        <begin position="791"/>
        <end position="810"/>
    </location>
</feature>
<feature type="compositionally biased region" description="Low complexity" evidence="8">
    <location>
        <begin position="49"/>
        <end position="65"/>
    </location>
</feature>
<comment type="similarity">
    <text evidence="2">Belongs to the MscS (TC 1.A.23) family.</text>
</comment>
<organism evidence="16 17">
    <name type="scientific">Planctomicrobium piriforme</name>
    <dbReference type="NCBI Taxonomy" id="1576369"/>
    <lineage>
        <taxon>Bacteria</taxon>
        <taxon>Pseudomonadati</taxon>
        <taxon>Planctomycetota</taxon>
        <taxon>Planctomycetia</taxon>
        <taxon>Planctomycetales</taxon>
        <taxon>Planctomycetaceae</taxon>
        <taxon>Planctomicrobium</taxon>
    </lineage>
</organism>
<dbReference type="Gene3D" id="1.10.287.1260">
    <property type="match status" value="1"/>
</dbReference>
<keyword evidence="4 9" id="KW-0812">Transmembrane</keyword>
<feature type="region of interest" description="Disordered" evidence="8">
    <location>
        <begin position="49"/>
        <end position="77"/>
    </location>
</feature>
<dbReference type="InterPro" id="IPR024393">
    <property type="entry name" value="MscS_porin"/>
</dbReference>
<evidence type="ECO:0000313" key="17">
    <source>
        <dbReference type="Proteomes" id="UP000199518"/>
    </source>
</evidence>
<dbReference type="GO" id="GO:0008381">
    <property type="term" value="F:mechanosensitive monoatomic ion channel activity"/>
    <property type="evidence" value="ECO:0007669"/>
    <property type="project" value="UniProtKB-ARBA"/>
</dbReference>
<sequence length="1192" mass="133015">MPRERRTELMLDRLRRTCFVLTWLALLAVSFPALAQNLPAPFQPVVPTPAAQTKPAAPAATTLPPAASPSPAVPADQPMPMPPPAAVQVTEQVTKEGLDDLKSRVDAAADLSDAQKQAANEQIDKAKTTLAQADEFAANLKISQQRTVDIETERQAEQARVDAALREPQQHAAPYTPLPQLEQMLASKQQELLQAQTSLAQTEKSLADRAARQKAIKDRLAAIPAEVEQHKTDLARPDPGTDPPLLVAARRQRLQAELERLTNEPAALQAEAAFLAAQEAANLIQLRRQALNATVARLKDEVEEWQRDVLRAKSSDAKTRVKLSRAEAEAARIPQLKELYESNAQTVETEIDIRDKQKQLTDEIARTKTLRDDLTRTRKELETREASIGATTAFGIRLREQRKPRIAELNSLQQQIRDREPTLQQAQLDSIVAGEDRGKLDNLNKVIEDMLQNISPPDAGNDDRSELADEVRDAYEQRQKDLTELESTYQSYVSALEQLDAEQTLLVRETLDFQTYINQRILWVPTNRVLTLRDVANDAQGLQRLVDTNAWLQVWNSFKEDAFRDPALYFLAALVWIVLLLSQGKQRANIRKFGQKASSRLNTDMGPTWAAVVWTFLKTLVTPFPLLFLGWRGSEPGSGIQELSEYVFTISIWLWWLEMVRHVCRNGGLGPAHFQWPTRVNQVVSNQLGSFIGLATPVVLLAAILKSRSVEGGTDALQRCCSITFFLLLAYTLHRLTSHKNGIFQEWVEAHPNGWIDRLSALWHAAAVCLPLGLAVLTIAGYSFAVERLSIRLAQTLMLVFGAIFARALLFRWLTLRQRRLAVAHAREIRAALAEAQGQESGSQAAVLEAQEARTNLADVSTQSKRLLNTTIVTLSLVWAWYIWIDVLPALQKLDDFSIPGIPFTLSQILAAGLKVILFTTAARNIPGLLEITLLERLPLDRSVRYAIGAILRYAIIVLGMIAIGDSLAIEWEKLQWLVAALTFSLGFGLQEIFANFVSGIIMLFEQPVRVGDVVTLDNVTGSINRIRIRSTTIVDGERREYIVPNKEFITGKLLNWTLTDTINRIGVQVGVSYDADPQRVREILQKIITTQPHVLAEPSPNVSISSFGESAINFSISAYLPSLDFRQETTHMLYARIYHALREADIEIPFPQRDLRVRSIPPIQTSEPSARKPGTTSANGESTADLEEAFE</sequence>
<dbReference type="Pfam" id="PF21082">
    <property type="entry name" value="MS_channel_3rd"/>
    <property type="match status" value="1"/>
</dbReference>
<feature type="domain" description="Mechanosensitive ion channel transmembrane helices 2/3" evidence="15">
    <location>
        <begin position="951"/>
        <end position="991"/>
    </location>
</feature>
<keyword evidence="3" id="KW-1003">Cell membrane</keyword>
<evidence type="ECO:0000256" key="1">
    <source>
        <dbReference type="ARBA" id="ARBA00004651"/>
    </source>
</evidence>
<evidence type="ECO:0000256" key="4">
    <source>
        <dbReference type="ARBA" id="ARBA00022692"/>
    </source>
</evidence>
<feature type="transmembrane region" description="Helical" evidence="9">
    <location>
        <begin position="761"/>
        <end position="785"/>
    </location>
</feature>
<dbReference type="PANTHER" id="PTHR30347">
    <property type="entry name" value="POTASSIUM CHANNEL RELATED"/>
    <property type="match status" value="1"/>
</dbReference>
<reference evidence="17" key="1">
    <citation type="submission" date="2016-10" db="EMBL/GenBank/DDBJ databases">
        <authorList>
            <person name="Varghese N."/>
            <person name="Submissions S."/>
        </authorList>
    </citation>
    <scope>NUCLEOTIDE SEQUENCE [LARGE SCALE GENOMIC DNA]</scope>
    <source>
        <strain evidence="17">DSM 26348</strain>
    </source>
</reference>
<feature type="domain" description="Mechanosensitive ion channel MscS C-terminal" evidence="14">
    <location>
        <begin position="1067"/>
        <end position="1149"/>
    </location>
</feature>
<dbReference type="Pfam" id="PF00924">
    <property type="entry name" value="MS_channel_2nd"/>
    <property type="match status" value="1"/>
</dbReference>
<evidence type="ECO:0000256" key="6">
    <source>
        <dbReference type="ARBA" id="ARBA00023136"/>
    </source>
</evidence>
<keyword evidence="6 9" id="KW-0472">Membrane</keyword>
<dbReference type="InterPro" id="IPR049278">
    <property type="entry name" value="MS_channel_C"/>
</dbReference>
<dbReference type="Gene3D" id="2.30.30.60">
    <property type="match status" value="1"/>
</dbReference>
<dbReference type="InterPro" id="IPR052702">
    <property type="entry name" value="MscS-like_channel"/>
</dbReference>
<protein>
    <submittedName>
        <fullName evidence="16">Potassium efflux system protein</fullName>
    </submittedName>
</protein>
<feature type="domain" description="Mechanosensitive ion channel MscS porin" evidence="13">
    <location>
        <begin position="108"/>
        <end position="331"/>
    </location>
</feature>
<dbReference type="InterPro" id="IPR025692">
    <property type="entry name" value="MscS_IM_dom1"/>
</dbReference>
<feature type="transmembrane region" description="Helical" evidence="9">
    <location>
        <begin position="684"/>
        <end position="704"/>
    </location>
</feature>
<dbReference type="Proteomes" id="UP000199518">
    <property type="component" value="Unassembled WGS sequence"/>
</dbReference>
<feature type="signal peptide" evidence="10">
    <location>
        <begin position="1"/>
        <end position="35"/>
    </location>
</feature>
<feature type="transmembrane region" description="Helical" evidence="9">
    <location>
        <begin position="977"/>
        <end position="1005"/>
    </location>
</feature>
<dbReference type="SUPFAM" id="SSF82861">
    <property type="entry name" value="Mechanosensitive channel protein MscS (YggB), transmembrane region"/>
    <property type="match status" value="1"/>
</dbReference>
<keyword evidence="10" id="KW-0732">Signal</keyword>
<dbReference type="InterPro" id="IPR049142">
    <property type="entry name" value="MS_channel_1st"/>
</dbReference>
<dbReference type="AlphaFoldDB" id="A0A1I3LU43"/>
<feature type="transmembrane region" description="Helical" evidence="9">
    <location>
        <begin position="944"/>
        <end position="965"/>
    </location>
</feature>
<evidence type="ECO:0000259" key="13">
    <source>
        <dbReference type="Pfam" id="PF12795"/>
    </source>
</evidence>
<dbReference type="Pfam" id="PF12795">
    <property type="entry name" value="MscS_porin"/>
    <property type="match status" value="1"/>
</dbReference>